<feature type="region of interest" description="Disordered" evidence="9">
    <location>
        <begin position="372"/>
        <end position="420"/>
    </location>
</feature>
<organism evidence="13 14">
    <name type="scientific">Ditylenchus dipsaci</name>
    <dbReference type="NCBI Taxonomy" id="166011"/>
    <lineage>
        <taxon>Eukaryota</taxon>
        <taxon>Metazoa</taxon>
        <taxon>Ecdysozoa</taxon>
        <taxon>Nematoda</taxon>
        <taxon>Chromadorea</taxon>
        <taxon>Rhabditida</taxon>
        <taxon>Tylenchina</taxon>
        <taxon>Tylenchomorpha</taxon>
        <taxon>Sphaerularioidea</taxon>
        <taxon>Anguinidae</taxon>
        <taxon>Anguininae</taxon>
        <taxon>Ditylenchus</taxon>
    </lineage>
</organism>
<dbReference type="Pfam" id="PF16652">
    <property type="entry name" value="PH_13"/>
    <property type="match status" value="1"/>
</dbReference>
<protein>
    <submittedName>
        <fullName evidence="14">Uncharacterized protein</fullName>
    </submittedName>
</protein>
<accession>A0A915CSL7</accession>
<feature type="region of interest" description="Disordered" evidence="9">
    <location>
        <begin position="767"/>
        <end position="834"/>
    </location>
</feature>
<dbReference type="Gene3D" id="1.20.900.10">
    <property type="entry name" value="Dbl homology (DH) domain"/>
    <property type="match status" value="1"/>
</dbReference>
<feature type="region of interest" description="Disordered" evidence="9">
    <location>
        <begin position="920"/>
        <end position="951"/>
    </location>
</feature>
<keyword evidence="13" id="KW-1185">Reference proteome</keyword>
<feature type="compositionally biased region" description="Low complexity" evidence="9">
    <location>
        <begin position="814"/>
        <end position="831"/>
    </location>
</feature>
<dbReference type="WBParaSite" id="jg122.1">
    <property type="protein sequence ID" value="jg122.1"/>
    <property type="gene ID" value="jg122"/>
</dbReference>
<evidence type="ECO:0000256" key="9">
    <source>
        <dbReference type="SAM" id="MobiDB-lite"/>
    </source>
</evidence>
<dbReference type="PROSITE" id="PS50003">
    <property type="entry name" value="PH_DOMAIN"/>
    <property type="match status" value="1"/>
</dbReference>
<dbReference type="GO" id="GO:0005856">
    <property type="term" value="C:cytoskeleton"/>
    <property type="evidence" value="ECO:0007669"/>
    <property type="project" value="UniProtKB-SubCell"/>
</dbReference>
<dbReference type="SUPFAM" id="SSF48065">
    <property type="entry name" value="DBL homology domain (DH-domain)"/>
    <property type="match status" value="1"/>
</dbReference>
<dbReference type="GO" id="GO:0005737">
    <property type="term" value="C:cytoplasm"/>
    <property type="evidence" value="ECO:0007669"/>
    <property type="project" value="TreeGrafter"/>
</dbReference>
<name>A0A915CSL7_9BILA</name>
<reference evidence="14" key="1">
    <citation type="submission" date="2022-11" db="UniProtKB">
        <authorList>
            <consortium name="WormBaseParasite"/>
        </authorList>
    </citation>
    <scope>IDENTIFICATION</scope>
</reference>
<feature type="compositionally biased region" description="Polar residues" evidence="9">
    <location>
        <begin position="920"/>
        <end position="938"/>
    </location>
</feature>
<feature type="compositionally biased region" description="Basic residues" evidence="9">
    <location>
        <begin position="240"/>
        <end position="251"/>
    </location>
</feature>
<evidence type="ECO:0000256" key="4">
    <source>
        <dbReference type="ARBA" id="ARBA00022723"/>
    </source>
</evidence>
<evidence type="ECO:0000256" key="1">
    <source>
        <dbReference type="ARBA" id="ARBA00004245"/>
    </source>
</evidence>
<evidence type="ECO:0000259" key="10">
    <source>
        <dbReference type="PROSITE" id="PS50003"/>
    </source>
</evidence>
<keyword evidence="7" id="KW-0206">Cytoskeleton</keyword>
<dbReference type="PANTHER" id="PTHR12673:SF271">
    <property type="entry name" value="FYVE, RHOGEF AND PH DOMAIN-CONTAINING PROTEIN TAG-77"/>
    <property type="match status" value="1"/>
</dbReference>
<dbReference type="InterPro" id="IPR017455">
    <property type="entry name" value="Znf_FYVE-rel"/>
</dbReference>
<dbReference type="InterPro" id="IPR000219">
    <property type="entry name" value="DH_dom"/>
</dbReference>
<evidence type="ECO:0000259" key="12">
    <source>
        <dbReference type="PROSITE" id="PS50178"/>
    </source>
</evidence>
<evidence type="ECO:0000256" key="8">
    <source>
        <dbReference type="PROSITE-ProRule" id="PRU00091"/>
    </source>
</evidence>
<dbReference type="InterPro" id="IPR011011">
    <property type="entry name" value="Znf_FYVE_PHD"/>
</dbReference>
<feature type="compositionally biased region" description="Polar residues" evidence="9">
    <location>
        <begin position="389"/>
        <end position="400"/>
    </location>
</feature>
<dbReference type="InterPro" id="IPR035899">
    <property type="entry name" value="DBL_dom_sf"/>
</dbReference>
<feature type="compositionally biased region" description="Acidic residues" evidence="9">
    <location>
        <begin position="210"/>
        <end position="233"/>
    </location>
</feature>
<keyword evidence="6" id="KW-0862">Zinc</keyword>
<dbReference type="InterPro" id="IPR001849">
    <property type="entry name" value="PH_domain"/>
</dbReference>
<evidence type="ECO:0000313" key="14">
    <source>
        <dbReference type="WBParaSite" id="jg122.1"/>
    </source>
</evidence>
<proteinExistence type="predicted"/>
<keyword evidence="2" id="KW-0963">Cytoplasm</keyword>
<dbReference type="GO" id="GO:0046847">
    <property type="term" value="P:filopodium assembly"/>
    <property type="evidence" value="ECO:0007669"/>
    <property type="project" value="TreeGrafter"/>
</dbReference>
<evidence type="ECO:0000256" key="5">
    <source>
        <dbReference type="ARBA" id="ARBA00022771"/>
    </source>
</evidence>
<dbReference type="PROSITE" id="PS50178">
    <property type="entry name" value="ZF_FYVE"/>
    <property type="match status" value="1"/>
</dbReference>
<feature type="region of interest" description="Disordered" evidence="9">
    <location>
        <begin position="200"/>
        <end position="275"/>
    </location>
</feature>
<feature type="domain" description="DH" evidence="11">
    <location>
        <begin position="427"/>
        <end position="641"/>
    </location>
</feature>
<evidence type="ECO:0000256" key="6">
    <source>
        <dbReference type="ARBA" id="ARBA00022833"/>
    </source>
</evidence>
<dbReference type="PANTHER" id="PTHR12673">
    <property type="entry name" value="FACIOGENITAL DYSPLASIA PROTEIN"/>
    <property type="match status" value="1"/>
</dbReference>
<dbReference type="Proteomes" id="UP000887574">
    <property type="component" value="Unplaced"/>
</dbReference>
<evidence type="ECO:0000256" key="2">
    <source>
        <dbReference type="ARBA" id="ARBA00022490"/>
    </source>
</evidence>
<dbReference type="PROSITE" id="PS50010">
    <property type="entry name" value="DH_2"/>
    <property type="match status" value="1"/>
</dbReference>
<dbReference type="SUPFAM" id="SSF50729">
    <property type="entry name" value="PH domain-like"/>
    <property type="match status" value="2"/>
</dbReference>
<dbReference type="InterPro" id="IPR051092">
    <property type="entry name" value="FYVE_RhoGEF_PH"/>
</dbReference>
<feature type="compositionally biased region" description="Polar residues" evidence="9">
    <location>
        <begin position="780"/>
        <end position="793"/>
    </location>
</feature>
<feature type="domain" description="FYVE-type" evidence="12">
    <location>
        <begin position="854"/>
        <end position="903"/>
    </location>
</feature>
<evidence type="ECO:0000256" key="7">
    <source>
        <dbReference type="ARBA" id="ARBA00023212"/>
    </source>
</evidence>
<dbReference type="SMART" id="SM00064">
    <property type="entry name" value="FYVE"/>
    <property type="match status" value="1"/>
</dbReference>
<dbReference type="InterPro" id="IPR013083">
    <property type="entry name" value="Znf_RING/FYVE/PHD"/>
</dbReference>
<dbReference type="Gene3D" id="2.30.29.30">
    <property type="entry name" value="Pleckstrin-homology domain (PH domain)/Phosphotyrosine-binding domain (PTB)"/>
    <property type="match status" value="2"/>
</dbReference>
<dbReference type="SMART" id="SM00233">
    <property type="entry name" value="PH"/>
    <property type="match status" value="2"/>
</dbReference>
<evidence type="ECO:0000256" key="3">
    <source>
        <dbReference type="ARBA" id="ARBA00022658"/>
    </source>
</evidence>
<dbReference type="Gene3D" id="3.30.40.10">
    <property type="entry name" value="Zinc/RING finger domain, C3HC4 (zinc finger)"/>
    <property type="match status" value="1"/>
</dbReference>
<keyword evidence="4" id="KW-0479">Metal-binding</keyword>
<evidence type="ECO:0000313" key="13">
    <source>
        <dbReference type="Proteomes" id="UP000887574"/>
    </source>
</evidence>
<dbReference type="Pfam" id="PF01363">
    <property type="entry name" value="FYVE"/>
    <property type="match status" value="1"/>
</dbReference>
<dbReference type="GO" id="GO:0008270">
    <property type="term" value="F:zinc ion binding"/>
    <property type="evidence" value="ECO:0007669"/>
    <property type="project" value="UniProtKB-KW"/>
</dbReference>
<keyword evidence="5 8" id="KW-0863">Zinc-finger</keyword>
<dbReference type="AlphaFoldDB" id="A0A915CSL7"/>
<feature type="domain" description="PH" evidence="10">
    <location>
        <begin position="670"/>
        <end position="767"/>
    </location>
</feature>
<comment type="subcellular location">
    <subcellularLocation>
        <location evidence="1">Cytoplasm</location>
        <location evidence="1">Cytoskeleton</location>
    </subcellularLocation>
</comment>
<dbReference type="GO" id="GO:0005085">
    <property type="term" value="F:guanyl-nucleotide exchange factor activity"/>
    <property type="evidence" value="ECO:0007669"/>
    <property type="project" value="UniProtKB-KW"/>
</dbReference>
<dbReference type="SMART" id="SM00325">
    <property type="entry name" value="RhoGEF"/>
    <property type="match status" value="1"/>
</dbReference>
<evidence type="ECO:0000259" key="11">
    <source>
        <dbReference type="PROSITE" id="PS50010"/>
    </source>
</evidence>
<dbReference type="GO" id="GO:0007010">
    <property type="term" value="P:cytoskeleton organization"/>
    <property type="evidence" value="ECO:0007669"/>
    <property type="project" value="TreeGrafter"/>
</dbReference>
<sequence>MWLKSQQHDACKPSFTEIRAKFSKNTVTVLEETSKPDDSFKKTQKFFEQQNLPTMINDKAHLTTASARKPALLPKPILKEKPSFSAVIVMPPKSAPVSVSASLKCHASSEPKDLLFKSNSSKLPNFMCNSSAEDNKLVHLDTKESFSQDLQSCSTSSLPVRSAIQHFNKFGPRLFEVPPQTPTSSLFPAIVVDGKDQLANQNEDSKNGCESDDVSSESDQEEGSSEEDGESDQEGAIKYPPHRRNGRRRKGDHNQTELAIVDDDTNDQRKSSFYGGKTDTLHTTILNEMRNKGLFKKLSSMGENYIPEELGKMRVVSNKPSRQPCNSEPPLITHISLPDQQLAVNEEEGHEPAATLEKHVSANNVLLRLPASTSISNHHRRNNNNTTSLASSQSGSTYSDTFAERDSSDSACHYNTGEEKEDKRLRDLHGIAREFYQVQKTYVELLRNIGENYPNYLSKCAEKSSRYQLNPVGKQPHVILRIAGHFQQILGVHKILLEDFTEKYSKWDSHNPDLAKILQQKAEFLKICNSFLKEKRSLCAELQQVLDDNKELALATKRFEDTVLNSNLSNGDSNGSVHESVMSLHGISLVMHLDAVHQNVVRYKLLMERYRKHLPDNLLEANIADEALKKLNTVSSTVNGFLADADADKKLLDLHRKLDGVFDVFSPGRRLIHEGELQRQTRKDLQLRYLILFSDTLLICRYTLGSDHFDASRIYKIPILRVNVQTQDHEDYEREFTLQSPNKSSAFVAKSKRERDTWVNRIKEARTNYRDNKRKRRSYVSKQKPSTSNSQHNSCEDSPDVEHKSFPVPPISTDPPTTTTSSPTTKSSNSRSSRHYEAVWIPDHKSTKCMMAGCDTKFSLIRRKHHCRQCGWLICRNCIGYAPVKVKNYEREKVCPQCYYDIKTSFEQGTYFPASMLTTAQQDQTPIESTPTPASSNETRSDDVSADPSTTKKYALEDPALRITYPDRRVEPVNALFTAPPNGSLSKTSIAMDGKSRDGDCSLVASGKVMIKNRKGVDVLRWARLNKDMVLHFYEAEFDDEPCESHFVYGYSLDTVEKEDGGCLIQLTHRNQFQTDRKEDKVTFQVMHAKSAEKWLEALQNGLGIFLEAE</sequence>
<dbReference type="SUPFAM" id="SSF57903">
    <property type="entry name" value="FYVE/PHD zinc finger"/>
    <property type="match status" value="1"/>
</dbReference>
<keyword evidence="3" id="KW-0344">Guanine-nucleotide releasing factor</keyword>
<dbReference type="InterPro" id="IPR011993">
    <property type="entry name" value="PH-like_dom_sf"/>
</dbReference>
<dbReference type="Pfam" id="PF00621">
    <property type="entry name" value="RhoGEF"/>
    <property type="match status" value="1"/>
</dbReference>
<dbReference type="InterPro" id="IPR000306">
    <property type="entry name" value="Znf_FYVE"/>
</dbReference>